<feature type="lipid moiety-binding region" description="N-palmitoyl cysteine" evidence="3">
    <location>
        <position position="17"/>
    </location>
</feature>
<dbReference type="Gene3D" id="2.40.128.20">
    <property type="match status" value="1"/>
</dbReference>
<sequence>MSPAYPVLVALVWLTACASPMPQPLPTVGAVDLQRYAGTWYEIARLPNRFQSMCASDVRAHYAPEDGAIAVVNSCRTGDGKLERAEGVAHVVAGSAGSKLRVSFFRPFYGDYWILALDPDYRWVLVGEPAGRYAWVLARAPELDDATLARLLARADALGFARQAFVRTPHTGH</sequence>
<dbReference type="PIRSF" id="PIRSF036893">
    <property type="entry name" value="Lipocalin_ApoD"/>
    <property type="match status" value="1"/>
</dbReference>
<evidence type="ECO:0000256" key="1">
    <source>
        <dbReference type="ARBA" id="ARBA00006889"/>
    </source>
</evidence>
<comment type="subcellular location">
    <subcellularLocation>
        <location evidence="2">Cell outer membrane</location>
    </subcellularLocation>
</comment>
<dbReference type="SUPFAM" id="SSF50814">
    <property type="entry name" value="Lipocalins"/>
    <property type="match status" value="1"/>
</dbReference>
<comment type="similarity">
    <text evidence="1 2">Belongs to the calycin superfamily. Lipocalin family.</text>
</comment>
<feature type="lipid moiety-binding region" description="S-diacylglycerol cysteine" evidence="3">
    <location>
        <position position="17"/>
    </location>
</feature>
<dbReference type="PROSITE" id="PS00213">
    <property type="entry name" value="LIPOCALIN"/>
    <property type="match status" value="1"/>
</dbReference>
<dbReference type="PANTHER" id="PTHR10612:SF34">
    <property type="entry name" value="APOLIPOPROTEIN D"/>
    <property type="match status" value="1"/>
</dbReference>
<evidence type="ECO:0000313" key="5">
    <source>
        <dbReference type="EMBL" id="AAZ97149.1"/>
    </source>
</evidence>
<feature type="chain" id="PRO_5013435528" description="Outer membrane lipoprotein Blc" evidence="2">
    <location>
        <begin position="19"/>
        <end position="173"/>
    </location>
</feature>
<keyword evidence="6" id="KW-1185">Reference proteome</keyword>
<dbReference type="InterPro" id="IPR022271">
    <property type="entry name" value="Lipocalin_ApoD"/>
</dbReference>
<evidence type="ECO:0000259" key="4">
    <source>
        <dbReference type="Pfam" id="PF08212"/>
    </source>
</evidence>
<dbReference type="OrthoDB" id="9793905at2"/>
<dbReference type="InterPro" id="IPR047202">
    <property type="entry name" value="Lipocalin_Blc-like_dom"/>
</dbReference>
<organism evidence="5 6">
    <name type="scientific">Thiobacillus denitrificans (strain ATCC 25259 / T1)</name>
    <dbReference type="NCBI Taxonomy" id="292415"/>
    <lineage>
        <taxon>Bacteria</taxon>
        <taxon>Pseudomonadati</taxon>
        <taxon>Pseudomonadota</taxon>
        <taxon>Betaproteobacteria</taxon>
        <taxon>Nitrosomonadales</taxon>
        <taxon>Thiobacillaceae</taxon>
        <taxon>Thiobacillus</taxon>
    </lineage>
</organism>
<dbReference type="PRINTS" id="PR01171">
    <property type="entry name" value="BCTLIPOCALIN"/>
</dbReference>
<dbReference type="RefSeq" id="WP_011311708.1">
    <property type="nucleotide sequence ID" value="NC_007404.1"/>
</dbReference>
<dbReference type="InterPro" id="IPR022272">
    <property type="entry name" value="Lipocalin_CS"/>
</dbReference>
<dbReference type="STRING" id="292415.Tbd_1196"/>
<keyword evidence="2" id="KW-0472">Membrane</keyword>
<evidence type="ECO:0000256" key="2">
    <source>
        <dbReference type="PIRNR" id="PIRNR036893"/>
    </source>
</evidence>
<comment type="function">
    <text evidence="2">Involved in the storage or transport of lipids necessary for membrane maintenance under stressful conditions. Displays a binding preference for lysophospholipids.</text>
</comment>
<dbReference type="CDD" id="cd19438">
    <property type="entry name" value="lipocalin_Blc-like"/>
    <property type="match status" value="1"/>
</dbReference>
<keyword evidence="3" id="KW-0564">Palmitate</keyword>
<accession>Q3SJK8</accession>
<feature type="signal peptide" evidence="2">
    <location>
        <begin position="1"/>
        <end position="18"/>
    </location>
</feature>
<reference evidence="5 6" key="1">
    <citation type="journal article" date="2006" name="J. Bacteriol.">
        <title>The genome sequence of the obligately chemolithoautotrophic, facultatively anaerobic bacterium Thiobacillus denitrificans.</title>
        <authorList>
            <person name="Beller H.R."/>
            <person name="Chain P.S."/>
            <person name="Letain T.E."/>
            <person name="Chakicherla A."/>
            <person name="Larimer F.W."/>
            <person name="Richardson P.M."/>
            <person name="Coleman M.A."/>
            <person name="Wood A.P."/>
            <person name="Kelly D.P."/>
        </authorList>
    </citation>
    <scope>NUCLEOTIDE SEQUENCE [LARGE SCALE GENOMIC DNA]</scope>
    <source>
        <strain evidence="5 6">ATCC 25259</strain>
    </source>
</reference>
<feature type="domain" description="Lipocalin/cytosolic fatty-acid binding" evidence="4">
    <location>
        <begin position="31"/>
        <end position="169"/>
    </location>
</feature>
<dbReference type="EMBL" id="CP000116">
    <property type="protein sequence ID" value="AAZ97149.1"/>
    <property type="molecule type" value="Genomic_DNA"/>
</dbReference>
<evidence type="ECO:0000256" key="3">
    <source>
        <dbReference type="PIRSR" id="PIRSR036893-52"/>
    </source>
</evidence>
<dbReference type="InterPro" id="IPR002446">
    <property type="entry name" value="Lipocalin_bac"/>
</dbReference>
<keyword evidence="2 3" id="KW-0449">Lipoprotein</keyword>
<dbReference type="InterPro" id="IPR012674">
    <property type="entry name" value="Calycin"/>
</dbReference>
<dbReference type="InterPro" id="IPR000566">
    <property type="entry name" value="Lipocln_cytosolic_FA-bd_dom"/>
</dbReference>
<keyword evidence="2" id="KW-0446">Lipid-binding</keyword>
<dbReference type="eggNOG" id="COG3040">
    <property type="taxonomic scope" value="Bacteria"/>
</dbReference>
<dbReference type="Proteomes" id="UP000008291">
    <property type="component" value="Chromosome"/>
</dbReference>
<gene>
    <name evidence="5" type="ordered locus">Tbd_1196</name>
</gene>
<dbReference type="PANTHER" id="PTHR10612">
    <property type="entry name" value="APOLIPOPROTEIN D"/>
    <property type="match status" value="1"/>
</dbReference>
<dbReference type="AlphaFoldDB" id="Q3SJK8"/>
<dbReference type="HOGENOM" id="CLU_068449_3_1_4"/>
<proteinExistence type="inferred from homology"/>
<dbReference type="GO" id="GO:0006950">
    <property type="term" value="P:response to stress"/>
    <property type="evidence" value="ECO:0007669"/>
    <property type="project" value="UniProtKB-ARBA"/>
</dbReference>
<dbReference type="KEGG" id="tbd:Tbd_1196"/>
<protein>
    <recommendedName>
        <fullName evidence="2">Outer membrane lipoprotein Blc</fullName>
    </recommendedName>
</protein>
<dbReference type="Pfam" id="PF08212">
    <property type="entry name" value="Lipocalin_2"/>
    <property type="match status" value="1"/>
</dbReference>
<comment type="subunit">
    <text evidence="2">Homodimer.</text>
</comment>
<keyword evidence="2" id="KW-0998">Cell outer membrane</keyword>
<dbReference type="GO" id="GO:0009279">
    <property type="term" value="C:cell outer membrane"/>
    <property type="evidence" value="ECO:0007669"/>
    <property type="project" value="UniProtKB-SubCell"/>
</dbReference>
<evidence type="ECO:0000313" key="6">
    <source>
        <dbReference type="Proteomes" id="UP000008291"/>
    </source>
</evidence>
<dbReference type="GO" id="GO:0008289">
    <property type="term" value="F:lipid binding"/>
    <property type="evidence" value="ECO:0007669"/>
    <property type="project" value="UniProtKB-UniRule"/>
</dbReference>
<keyword evidence="2" id="KW-0732">Signal</keyword>
<name>Q3SJK8_THIDA</name>